<keyword evidence="8" id="KW-1185">Reference proteome</keyword>
<dbReference type="GO" id="GO:0008270">
    <property type="term" value="F:zinc ion binding"/>
    <property type="evidence" value="ECO:0007669"/>
    <property type="project" value="InterPro"/>
</dbReference>
<proteinExistence type="predicted"/>
<sequence>MTLHNRSIEVVLESQKAGQVVPRASMLSVIVLQPKLANTFVRNRERRVKCDETKPSCLRCLKFWGRCEGYVIPCYRSQRSRNKAGPWTARDPASRPLLPLLPNDAPTTQVLQPTPERNLGRYLQVLPRSITTESFRSQDHYQSFSHFIESTSHSLPGLFPTSLWETILPQASHRTPFIRTALTAIGALSGCGRKFQEDKYATSGIVISPRYHFALTQYGIAVSQMRENLVAGEKGLNDALIACLLVVCFESLQGNYFHAWSHMVSGHKIFKDWQDAKNPYLTTVAALQSSAAVEKEIINMFKRMDLQIMNWIDPRPASVHLEMMNEDEKMVQDMPDVFTSLQESRTYLELIQRRTSHFIASTTKTYPQLDNNTRMTRVDTGTETGTVKVHPESETGLPSSLPQAQRIEFASYLKEMTRWLDAYAPLYDCQEEGSRRWAAAALLHIEALTHRVMLLSSFSNSLDSFVSTFRYVIDTAEKITDDPLFAQDDLYTFDIGIVNPLRLVAKWCREPIIRRRCIALMRRAKCKEGLWDALCMAAVNEWIMGIEEESMDENGYIPEGARCRVADLKVDTWRRSLVCKCEKIGTQERRSTTIEW</sequence>
<keyword evidence="2" id="KW-0862">Zinc</keyword>
<evidence type="ECO:0008006" key="9">
    <source>
        <dbReference type="Google" id="ProtNLM"/>
    </source>
</evidence>
<dbReference type="InterPro" id="IPR001138">
    <property type="entry name" value="Zn2Cys6_DnaBD"/>
</dbReference>
<evidence type="ECO:0000313" key="8">
    <source>
        <dbReference type="Proteomes" id="UP000178912"/>
    </source>
</evidence>
<dbReference type="Proteomes" id="UP000178912">
    <property type="component" value="Unassembled WGS sequence"/>
</dbReference>
<keyword evidence="6" id="KW-0539">Nucleus</keyword>
<name>A0A1E1JVC8_9HELO</name>
<evidence type="ECO:0000256" key="5">
    <source>
        <dbReference type="ARBA" id="ARBA00023163"/>
    </source>
</evidence>
<dbReference type="EMBL" id="FJUX01000003">
    <property type="protein sequence ID" value="CZS89798.1"/>
    <property type="molecule type" value="Genomic_DNA"/>
</dbReference>
<dbReference type="PANTHER" id="PTHR36206:SF4">
    <property type="entry name" value="HYPOTHETICAL CONSERVED PROTEIN (EUROFUNG)-RELATED"/>
    <property type="match status" value="1"/>
</dbReference>
<dbReference type="InterPro" id="IPR052360">
    <property type="entry name" value="Transcr_Regulatory_Proteins"/>
</dbReference>
<evidence type="ECO:0000256" key="6">
    <source>
        <dbReference type="ARBA" id="ARBA00023242"/>
    </source>
</evidence>
<keyword evidence="1" id="KW-0479">Metal-binding</keyword>
<keyword evidence="3" id="KW-0805">Transcription regulation</keyword>
<gene>
    <name evidence="7" type="ORF">RAG0_01058</name>
</gene>
<keyword evidence="5" id="KW-0804">Transcription</keyword>
<evidence type="ECO:0000256" key="4">
    <source>
        <dbReference type="ARBA" id="ARBA00023125"/>
    </source>
</evidence>
<dbReference type="PANTHER" id="PTHR36206">
    <property type="entry name" value="ASPERCRYPTIN BIOSYNTHESIS CLUSTER-SPECIFIC TRANSCRIPTION REGULATOR ATNN-RELATED"/>
    <property type="match status" value="1"/>
</dbReference>
<dbReference type="GO" id="GO:0000981">
    <property type="term" value="F:DNA-binding transcription factor activity, RNA polymerase II-specific"/>
    <property type="evidence" value="ECO:0007669"/>
    <property type="project" value="InterPro"/>
</dbReference>
<evidence type="ECO:0000313" key="7">
    <source>
        <dbReference type="EMBL" id="CZS89798.1"/>
    </source>
</evidence>
<dbReference type="GO" id="GO:0003677">
    <property type="term" value="F:DNA binding"/>
    <property type="evidence" value="ECO:0007669"/>
    <property type="project" value="UniProtKB-KW"/>
</dbReference>
<protein>
    <recommendedName>
        <fullName evidence="9">Zn(2)-C6 fungal-type domain-containing protein</fullName>
    </recommendedName>
</protein>
<evidence type="ECO:0000256" key="1">
    <source>
        <dbReference type="ARBA" id="ARBA00022723"/>
    </source>
</evidence>
<dbReference type="CDD" id="cd00067">
    <property type="entry name" value="GAL4"/>
    <property type="match status" value="1"/>
</dbReference>
<accession>A0A1E1JVC8</accession>
<reference evidence="8" key="1">
    <citation type="submission" date="2016-03" db="EMBL/GenBank/DDBJ databases">
        <authorList>
            <person name="Guldener U."/>
        </authorList>
    </citation>
    <scope>NUCLEOTIDE SEQUENCE [LARGE SCALE GENOMIC DNA]</scope>
    <source>
        <strain evidence="8">04CH-RAC-A.6.1</strain>
    </source>
</reference>
<keyword evidence="4" id="KW-0238">DNA-binding</keyword>
<evidence type="ECO:0000256" key="3">
    <source>
        <dbReference type="ARBA" id="ARBA00023015"/>
    </source>
</evidence>
<evidence type="ECO:0000256" key="2">
    <source>
        <dbReference type="ARBA" id="ARBA00022833"/>
    </source>
</evidence>
<organism evidence="7 8">
    <name type="scientific">Rhynchosporium agropyri</name>
    <dbReference type="NCBI Taxonomy" id="914238"/>
    <lineage>
        <taxon>Eukaryota</taxon>
        <taxon>Fungi</taxon>
        <taxon>Dikarya</taxon>
        <taxon>Ascomycota</taxon>
        <taxon>Pezizomycotina</taxon>
        <taxon>Leotiomycetes</taxon>
        <taxon>Helotiales</taxon>
        <taxon>Ploettnerulaceae</taxon>
        <taxon>Rhynchosporium</taxon>
    </lineage>
</organism>
<dbReference type="AlphaFoldDB" id="A0A1E1JVC8"/>
<dbReference type="OrthoDB" id="3172332at2759"/>